<keyword evidence="3" id="KW-0949">S-adenosyl-L-methionine</keyword>
<organism evidence="6 7">
    <name type="scientific">Streptomyces johnsoniae</name>
    <dbReference type="NCBI Taxonomy" id="3075532"/>
    <lineage>
        <taxon>Bacteria</taxon>
        <taxon>Bacillati</taxon>
        <taxon>Actinomycetota</taxon>
        <taxon>Actinomycetes</taxon>
        <taxon>Kitasatosporales</taxon>
        <taxon>Streptomycetaceae</taxon>
        <taxon>Streptomyces</taxon>
    </lineage>
</organism>
<dbReference type="CDD" id="cd02440">
    <property type="entry name" value="AdoMet_MTases"/>
    <property type="match status" value="1"/>
</dbReference>
<dbReference type="Pfam" id="PF13649">
    <property type="entry name" value="Methyltransf_25"/>
    <property type="match status" value="1"/>
</dbReference>
<protein>
    <submittedName>
        <fullName evidence="6">Class I SAM-dependent methyltransferase</fullName>
        <ecNumber evidence="6">2.1.-.-</ecNumber>
    </submittedName>
</protein>
<accession>A0ABU2S532</accession>
<feature type="domain" description="Methyltransferase" evidence="5">
    <location>
        <begin position="48"/>
        <end position="137"/>
    </location>
</feature>
<dbReference type="InterPro" id="IPR041698">
    <property type="entry name" value="Methyltransf_25"/>
</dbReference>
<evidence type="ECO:0000256" key="2">
    <source>
        <dbReference type="ARBA" id="ARBA00022679"/>
    </source>
</evidence>
<evidence type="ECO:0000256" key="1">
    <source>
        <dbReference type="ARBA" id="ARBA00022603"/>
    </source>
</evidence>
<keyword evidence="7" id="KW-1185">Reference proteome</keyword>
<comment type="caution">
    <text evidence="6">The sequence shown here is derived from an EMBL/GenBank/DDBJ whole genome shotgun (WGS) entry which is preliminary data.</text>
</comment>
<evidence type="ECO:0000256" key="3">
    <source>
        <dbReference type="ARBA" id="ARBA00022691"/>
    </source>
</evidence>
<dbReference type="PANTHER" id="PTHR43464:SF19">
    <property type="entry name" value="UBIQUINONE BIOSYNTHESIS O-METHYLTRANSFERASE, MITOCHONDRIAL"/>
    <property type="match status" value="1"/>
</dbReference>
<dbReference type="EC" id="2.1.-.-" evidence="6"/>
<gene>
    <name evidence="6" type="ORF">RM779_15670</name>
</gene>
<dbReference type="PANTHER" id="PTHR43464">
    <property type="entry name" value="METHYLTRANSFERASE"/>
    <property type="match status" value="1"/>
</dbReference>
<keyword evidence="1 6" id="KW-0489">Methyltransferase</keyword>
<dbReference type="GO" id="GO:0008168">
    <property type="term" value="F:methyltransferase activity"/>
    <property type="evidence" value="ECO:0007669"/>
    <property type="project" value="UniProtKB-KW"/>
</dbReference>
<evidence type="ECO:0000313" key="7">
    <source>
        <dbReference type="Proteomes" id="UP001183615"/>
    </source>
</evidence>
<dbReference type="InterPro" id="IPR029063">
    <property type="entry name" value="SAM-dependent_MTases_sf"/>
</dbReference>
<proteinExistence type="predicted"/>
<feature type="region of interest" description="Disordered" evidence="4">
    <location>
        <begin position="233"/>
        <end position="253"/>
    </location>
</feature>
<dbReference type="Gene3D" id="2.20.130.10">
    <property type="entry name" value="CAC2371-like domains"/>
    <property type="match status" value="1"/>
</dbReference>
<dbReference type="SUPFAM" id="SSF53335">
    <property type="entry name" value="S-adenosyl-L-methionine-dependent methyltransferases"/>
    <property type="match status" value="1"/>
</dbReference>
<sequence>MTTAGPAARLYGDLAGWWPLISPVEVYEDDARAAVELFGLAGHPVRHVLELGSGGGHLAHHLLPRHTMTLVDLSPGMLAVSRQLNPAASHVLGDMRDVRLGRTFDAVLVHDAVDYMTTPRDLSAAFRTAFEHCRPGGVAVFFPDHVADTFEPVTDCGGSDAEDGSGVRYLEWRLPREPGATTARTEYTFTLRDADGTIRTVHETHVTGLFTVAEWQRLLGAAGFEVSTARESGGQGRTMFIGHRPADPAGPRG</sequence>
<reference evidence="7" key="1">
    <citation type="submission" date="2023-07" db="EMBL/GenBank/DDBJ databases">
        <title>30 novel species of actinomycetes from the DSMZ collection.</title>
        <authorList>
            <person name="Nouioui I."/>
        </authorList>
    </citation>
    <scope>NUCLEOTIDE SEQUENCE [LARGE SCALE GENOMIC DNA]</scope>
    <source>
        <strain evidence="7">DSM 41886</strain>
    </source>
</reference>
<evidence type="ECO:0000313" key="6">
    <source>
        <dbReference type="EMBL" id="MDT0444022.1"/>
    </source>
</evidence>
<keyword evidence="2 6" id="KW-0808">Transferase</keyword>
<dbReference type="RefSeq" id="WP_311618308.1">
    <property type="nucleotide sequence ID" value="NZ_JAVREV010000007.1"/>
</dbReference>
<dbReference type="GO" id="GO:0032259">
    <property type="term" value="P:methylation"/>
    <property type="evidence" value="ECO:0007669"/>
    <property type="project" value="UniProtKB-KW"/>
</dbReference>
<dbReference type="EMBL" id="JAVREV010000007">
    <property type="protein sequence ID" value="MDT0444022.1"/>
    <property type="molecule type" value="Genomic_DNA"/>
</dbReference>
<dbReference type="Proteomes" id="UP001183615">
    <property type="component" value="Unassembled WGS sequence"/>
</dbReference>
<evidence type="ECO:0000259" key="5">
    <source>
        <dbReference type="Pfam" id="PF13649"/>
    </source>
</evidence>
<evidence type="ECO:0000256" key="4">
    <source>
        <dbReference type="SAM" id="MobiDB-lite"/>
    </source>
</evidence>
<name>A0ABU2S532_9ACTN</name>
<dbReference type="Gene3D" id="3.40.50.150">
    <property type="entry name" value="Vaccinia Virus protein VP39"/>
    <property type="match status" value="1"/>
</dbReference>